<evidence type="ECO:0000313" key="2">
    <source>
        <dbReference type="EMBL" id="GAJ10209.1"/>
    </source>
</evidence>
<dbReference type="AlphaFoldDB" id="X1TY56"/>
<gene>
    <name evidence="2" type="ORF">S12H4_50964</name>
</gene>
<sequence length="66" mass="7528">PELANVAKQLEVMEKPRDIPVPLSQDDKMRAYRQARRQRLIITLIIAGAISFFLALTVFMAFTIPN</sequence>
<accession>X1TY56</accession>
<evidence type="ECO:0000256" key="1">
    <source>
        <dbReference type="SAM" id="Phobius"/>
    </source>
</evidence>
<organism evidence="2">
    <name type="scientific">marine sediment metagenome</name>
    <dbReference type="NCBI Taxonomy" id="412755"/>
    <lineage>
        <taxon>unclassified sequences</taxon>
        <taxon>metagenomes</taxon>
        <taxon>ecological metagenomes</taxon>
    </lineage>
</organism>
<keyword evidence="1" id="KW-1133">Transmembrane helix</keyword>
<feature type="transmembrane region" description="Helical" evidence="1">
    <location>
        <begin position="40"/>
        <end position="64"/>
    </location>
</feature>
<dbReference type="EMBL" id="BARW01032159">
    <property type="protein sequence ID" value="GAJ10209.1"/>
    <property type="molecule type" value="Genomic_DNA"/>
</dbReference>
<protein>
    <submittedName>
        <fullName evidence="2">Uncharacterized protein</fullName>
    </submittedName>
</protein>
<feature type="non-terminal residue" evidence="2">
    <location>
        <position position="1"/>
    </location>
</feature>
<proteinExistence type="predicted"/>
<reference evidence="2" key="1">
    <citation type="journal article" date="2014" name="Front. Microbiol.">
        <title>High frequency of phylogenetically diverse reductive dehalogenase-homologous genes in deep subseafloor sedimentary metagenomes.</title>
        <authorList>
            <person name="Kawai M."/>
            <person name="Futagami T."/>
            <person name="Toyoda A."/>
            <person name="Takaki Y."/>
            <person name="Nishi S."/>
            <person name="Hori S."/>
            <person name="Arai W."/>
            <person name="Tsubouchi T."/>
            <person name="Morono Y."/>
            <person name="Uchiyama I."/>
            <person name="Ito T."/>
            <person name="Fujiyama A."/>
            <person name="Inagaki F."/>
            <person name="Takami H."/>
        </authorList>
    </citation>
    <scope>NUCLEOTIDE SEQUENCE</scope>
    <source>
        <strain evidence="2">Expedition CK06-06</strain>
    </source>
</reference>
<keyword evidence="1" id="KW-0812">Transmembrane</keyword>
<name>X1TY56_9ZZZZ</name>
<comment type="caution">
    <text evidence="2">The sequence shown here is derived from an EMBL/GenBank/DDBJ whole genome shotgun (WGS) entry which is preliminary data.</text>
</comment>
<keyword evidence="1" id="KW-0472">Membrane</keyword>